<feature type="domain" description="Sieve element occlusion N-terminal" evidence="1">
    <location>
        <begin position="16"/>
        <end position="269"/>
    </location>
</feature>
<dbReference type="Pfam" id="PF14576">
    <property type="entry name" value="SEO_N"/>
    <property type="match status" value="1"/>
</dbReference>
<comment type="caution">
    <text evidence="3">The sequence shown here is derived from an EMBL/GenBank/DDBJ whole genome shotgun (WGS) entry which is preliminary data.</text>
</comment>
<keyword evidence="4" id="KW-1185">Reference proteome</keyword>
<evidence type="ECO:0000313" key="4">
    <source>
        <dbReference type="Proteomes" id="UP000467840"/>
    </source>
</evidence>
<evidence type="ECO:0000313" key="3">
    <source>
        <dbReference type="EMBL" id="KAF2292495.1"/>
    </source>
</evidence>
<dbReference type="PANTHER" id="PTHR33232">
    <property type="entry name" value="PROTEIN SIEVE ELEMENT OCCLUSION B-LIKE"/>
    <property type="match status" value="1"/>
</dbReference>
<evidence type="ECO:0000259" key="2">
    <source>
        <dbReference type="Pfam" id="PF14577"/>
    </source>
</evidence>
<proteinExistence type="predicted"/>
<dbReference type="InterPro" id="IPR039299">
    <property type="entry name" value="SEOA"/>
</dbReference>
<reference evidence="3 4" key="1">
    <citation type="journal article" date="2020" name="Mol. Plant">
        <title>The Chromosome-Based Rubber Tree Genome Provides New Insights into Spurge Genome Evolution and Rubber Biosynthesis.</title>
        <authorList>
            <person name="Liu J."/>
            <person name="Shi C."/>
            <person name="Shi C.C."/>
            <person name="Li W."/>
            <person name="Zhang Q.J."/>
            <person name="Zhang Y."/>
            <person name="Li K."/>
            <person name="Lu H.F."/>
            <person name="Shi C."/>
            <person name="Zhu S.T."/>
            <person name="Xiao Z.Y."/>
            <person name="Nan H."/>
            <person name="Yue Y."/>
            <person name="Zhu X.G."/>
            <person name="Wu Y."/>
            <person name="Hong X.N."/>
            <person name="Fan G.Y."/>
            <person name="Tong Y."/>
            <person name="Zhang D."/>
            <person name="Mao C.L."/>
            <person name="Liu Y.L."/>
            <person name="Hao S.J."/>
            <person name="Liu W.Q."/>
            <person name="Lv M.Q."/>
            <person name="Zhang H.B."/>
            <person name="Liu Y."/>
            <person name="Hu-Tang G.R."/>
            <person name="Wang J.P."/>
            <person name="Wang J.H."/>
            <person name="Sun Y.H."/>
            <person name="Ni S.B."/>
            <person name="Chen W.B."/>
            <person name="Zhang X.C."/>
            <person name="Jiao Y.N."/>
            <person name="Eichler E.E."/>
            <person name="Li G.H."/>
            <person name="Liu X."/>
            <person name="Gao L.Z."/>
        </authorList>
    </citation>
    <scope>NUCLEOTIDE SEQUENCE [LARGE SCALE GENOMIC DNA]</scope>
    <source>
        <strain evidence="4">cv. GT1</strain>
        <tissue evidence="3">Leaf</tissue>
    </source>
</reference>
<dbReference type="GO" id="GO:0010088">
    <property type="term" value="P:phloem development"/>
    <property type="evidence" value="ECO:0007669"/>
    <property type="project" value="InterPro"/>
</dbReference>
<dbReference type="Pfam" id="PF14577">
    <property type="entry name" value="SEO_C"/>
    <property type="match status" value="1"/>
</dbReference>
<dbReference type="AlphaFoldDB" id="A0A6A6KWE5"/>
<dbReference type="PANTHER" id="PTHR33232:SF15">
    <property type="entry name" value="PROTEIN SIEVE ELEMENT OCCLUSION B-LIKE"/>
    <property type="match status" value="1"/>
</dbReference>
<evidence type="ECO:0000259" key="1">
    <source>
        <dbReference type="Pfam" id="PF14576"/>
    </source>
</evidence>
<feature type="domain" description="Sieve element occlusion C-terminal" evidence="2">
    <location>
        <begin position="433"/>
        <end position="662"/>
    </location>
</feature>
<dbReference type="Proteomes" id="UP000467840">
    <property type="component" value="Chromosome 13"/>
</dbReference>
<protein>
    <recommendedName>
        <fullName evidence="5">Sieve element occlusion N-terminal domain-containing protein</fullName>
    </recommendedName>
</protein>
<sequence>MTPDQPSAPTPNYLHSDDDAIIKKVLETHKPDHRKVDVYHLFSIVAKILAHDEGSSADVPNGTYGFGMPEVAADIINKVSCEMACKCSGKDANRVTMVLLETVLPNYSWDAKLVITVASFAVIYGEFYLLTQFYNASNPNPNPVAKNIALLKQLQGIMEDASLLQHLFGAITELIKAIMTVTKYLLQLNDLSSEYFAIYKSPLSTATDIARSAYWAVFVLITIGTMTKELSVLASKVSSIQILLQNQLDTLIQEIEIYNSLIKLFNTVHQDNTAILQVMFPMDGGKPPLVIGNSYTEVKIDALQGKNVLLLISSLDCLDEIKALAKLYDQLEKNGKIQYKLVWVPVADQIYEQHFSSLKSLMPWYCVRHPSIIRPGVIRYFREFWNFTKQTILVPLYPNGQVQPIYTLDFVWASGICSVIGLHPDGNWKFLCEDHGLSLDLLIHDLYTVDLTMPSPIICLYGGEDIKWIEEFTTAINRIKDVTKLSMDLVYVSQSKAINQTNKAIFDFITGRKLGVYWNVEETYSWRFWARLESIFSSGLRKGIYPKVNNTMKDVGTLLSFSGSYSGWAAFGQLGTSHKMAKATGEVVLQVLSNISSWWDAAGGSEFFLLELNQQIQKQLIDKPNHCCHIVLPANVAEIADEMMTCTICDRKMGKYLMTYRCWLGQKTTGDHHQEPLVLESLVDSQRNALDEIENLGRAHDTLLQKTIVPGDCSGPNVR</sequence>
<dbReference type="InterPro" id="IPR027944">
    <property type="entry name" value="SEO_C"/>
</dbReference>
<accession>A0A6A6KWE5</accession>
<evidence type="ECO:0008006" key="5">
    <source>
        <dbReference type="Google" id="ProtNLM"/>
    </source>
</evidence>
<name>A0A6A6KWE5_HEVBR</name>
<dbReference type="InterPro" id="IPR027942">
    <property type="entry name" value="SEO_N"/>
</dbReference>
<organism evidence="3 4">
    <name type="scientific">Hevea brasiliensis</name>
    <name type="common">Para rubber tree</name>
    <name type="synonym">Siphonia brasiliensis</name>
    <dbReference type="NCBI Taxonomy" id="3981"/>
    <lineage>
        <taxon>Eukaryota</taxon>
        <taxon>Viridiplantae</taxon>
        <taxon>Streptophyta</taxon>
        <taxon>Embryophyta</taxon>
        <taxon>Tracheophyta</taxon>
        <taxon>Spermatophyta</taxon>
        <taxon>Magnoliopsida</taxon>
        <taxon>eudicotyledons</taxon>
        <taxon>Gunneridae</taxon>
        <taxon>Pentapetalae</taxon>
        <taxon>rosids</taxon>
        <taxon>fabids</taxon>
        <taxon>Malpighiales</taxon>
        <taxon>Euphorbiaceae</taxon>
        <taxon>Crotonoideae</taxon>
        <taxon>Micrandreae</taxon>
        <taxon>Hevea</taxon>
    </lineage>
</organism>
<dbReference type="EMBL" id="JAAGAX010000014">
    <property type="protein sequence ID" value="KAF2292495.1"/>
    <property type="molecule type" value="Genomic_DNA"/>
</dbReference>
<gene>
    <name evidence="3" type="ORF">GH714_024546</name>
</gene>